<dbReference type="InParanoid" id="D8LME0"/>
<dbReference type="STRING" id="2880.D8LME0"/>
<dbReference type="EMBL" id="FN648596">
    <property type="protein sequence ID" value="CBN77550.1"/>
    <property type="molecule type" value="Genomic_DNA"/>
</dbReference>
<evidence type="ECO:0000256" key="1">
    <source>
        <dbReference type="SAM" id="Phobius"/>
    </source>
</evidence>
<evidence type="ECO:0000313" key="3">
    <source>
        <dbReference type="EMBL" id="CBN77550.1"/>
    </source>
</evidence>
<dbReference type="PANTHER" id="PTHR44809:SF1">
    <property type="entry name" value="PROTEIN O-MANNOSYL-TRANSFERASE TMTC1"/>
    <property type="match status" value="1"/>
</dbReference>
<dbReference type="eggNOG" id="KOG1124">
    <property type="taxonomic scope" value="Eukaryota"/>
</dbReference>
<reference evidence="3 4" key="1">
    <citation type="journal article" date="2010" name="Nature">
        <title>The Ectocarpus genome and the independent evolution of multicellularity in brown algae.</title>
        <authorList>
            <person name="Cock J.M."/>
            <person name="Sterck L."/>
            <person name="Rouze P."/>
            <person name="Scornet D."/>
            <person name="Allen A.E."/>
            <person name="Amoutzias G."/>
            <person name="Anthouard V."/>
            <person name="Artiguenave F."/>
            <person name="Aury J.M."/>
            <person name="Badger J.H."/>
            <person name="Beszteri B."/>
            <person name="Billiau K."/>
            <person name="Bonnet E."/>
            <person name="Bothwell J.H."/>
            <person name="Bowler C."/>
            <person name="Boyen C."/>
            <person name="Brownlee C."/>
            <person name="Carrano C.J."/>
            <person name="Charrier B."/>
            <person name="Cho G.Y."/>
            <person name="Coelho S.M."/>
            <person name="Collen J."/>
            <person name="Corre E."/>
            <person name="Da Silva C."/>
            <person name="Delage L."/>
            <person name="Delaroque N."/>
            <person name="Dittami S.M."/>
            <person name="Doulbeau S."/>
            <person name="Elias M."/>
            <person name="Farnham G."/>
            <person name="Gachon C.M."/>
            <person name="Gschloessl B."/>
            <person name="Heesch S."/>
            <person name="Jabbari K."/>
            <person name="Jubin C."/>
            <person name="Kawai H."/>
            <person name="Kimura K."/>
            <person name="Kloareg B."/>
            <person name="Kupper F.C."/>
            <person name="Lang D."/>
            <person name="Le Bail A."/>
            <person name="Leblanc C."/>
            <person name="Lerouge P."/>
            <person name="Lohr M."/>
            <person name="Lopez P.J."/>
            <person name="Martens C."/>
            <person name="Maumus F."/>
            <person name="Michel G."/>
            <person name="Miranda-Saavedra D."/>
            <person name="Morales J."/>
            <person name="Moreau H."/>
            <person name="Motomura T."/>
            <person name="Nagasato C."/>
            <person name="Napoli C.A."/>
            <person name="Nelson D.R."/>
            <person name="Nyvall-Collen P."/>
            <person name="Peters A.F."/>
            <person name="Pommier C."/>
            <person name="Potin P."/>
            <person name="Poulain J."/>
            <person name="Quesneville H."/>
            <person name="Read B."/>
            <person name="Rensing S.A."/>
            <person name="Ritter A."/>
            <person name="Rousvoal S."/>
            <person name="Samanta M."/>
            <person name="Samson G."/>
            <person name="Schroeder D.C."/>
            <person name="Segurens B."/>
            <person name="Strittmatter M."/>
            <person name="Tonon T."/>
            <person name="Tregear J.W."/>
            <person name="Valentin K."/>
            <person name="von Dassow P."/>
            <person name="Yamagishi T."/>
            <person name="Van de Peer Y."/>
            <person name="Wincker P."/>
        </authorList>
    </citation>
    <scope>NUCLEOTIDE SEQUENCE [LARGE SCALE GENOMIC DNA]</scope>
    <source>
        <strain evidence="4">Ec32 / CCAP1310/4</strain>
    </source>
</reference>
<dbReference type="InterPro" id="IPR006597">
    <property type="entry name" value="Sel1-like"/>
</dbReference>
<dbReference type="Gene3D" id="2.130.10.10">
    <property type="entry name" value="YVTN repeat-like/Quinoprotein amine dehydrogenase"/>
    <property type="match status" value="2"/>
</dbReference>
<sequence>MTRKSNSRVTVSATAVLGVLVGLLTAEGALAQQVGNLTGLSRGYSVNLTGSSLNNPFDDTSFNPASAIGVSADGTGVYVGGELGGLIHLARSPEDGSLTMTRAWAASDFDEALQSVEQIVVTPDGSKLITLGSRGLGRGTFGVFSISADGDLQLLQEDDHRGIIRAGFPDSSSRDLYAIDDDRSVLTHYTYDGSRFVVSQTVGGFTCLYGLGVAPDGANVYVADDCLYTVTNFRRDPDTGSLTFQDELSGDPRNGDGLGCLKSLSFTEDGAWVVGLDSCDDVISILKRDLDTGTLTPTTLINTDNPDGNTINIDKTWSALVVSDGLGDIYVADWSDSKILWVRADFGVGGDGSVISTNWFSLSFKPSTLIASPDLQTVYVANKENDVWEGGAYPRVAVPTPDSDGSGTSAVNVTLAVALSVSLVAAIVIAGVAAKFIQRKRNISMYAGEEETLRAALEANPNDAVAHNNLGYLMETVYKDFAEAEAHYSEALRINPRAAFAHNSLGHLLHHRQKDYDAAEEHYLKAINLHWRSPDAHYNLGCLLQHHKGDVAEAEKQYRHAIKCDPKHGMAQYNLGWVLEKVKQDLKGAEACYRAAIEADPEDKDAARRLAKVVAQMQAEEEGKH</sequence>
<dbReference type="InterPro" id="IPR011990">
    <property type="entry name" value="TPR-like_helical_dom_sf"/>
</dbReference>
<keyword evidence="1" id="KW-1133">Transmembrane helix</keyword>
<keyword evidence="2" id="KW-0732">Signal</keyword>
<proteinExistence type="predicted"/>
<keyword evidence="1" id="KW-0472">Membrane</keyword>
<dbReference type="EMBL" id="FN649728">
    <property type="protein sequence ID" value="CBN77550.1"/>
    <property type="molecule type" value="Genomic_DNA"/>
</dbReference>
<keyword evidence="4" id="KW-1185">Reference proteome</keyword>
<feature type="signal peptide" evidence="2">
    <location>
        <begin position="1"/>
        <end position="31"/>
    </location>
</feature>
<gene>
    <name evidence="3" type="ORF">Esi_0004_0130</name>
</gene>
<dbReference type="InterPro" id="IPR052943">
    <property type="entry name" value="TMTC_O-mannosyl-trnsfr"/>
</dbReference>
<keyword evidence="1" id="KW-0812">Transmembrane</keyword>
<dbReference type="PANTHER" id="PTHR44809">
    <property type="match status" value="1"/>
</dbReference>
<evidence type="ECO:0000313" key="4">
    <source>
        <dbReference type="Proteomes" id="UP000002630"/>
    </source>
</evidence>
<dbReference type="Pfam" id="PF13432">
    <property type="entry name" value="TPR_16"/>
    <property type="match status" value="2"/>
</dbReference>
<feature type="transmembrane region" description="Helical" evidence="1">
    <location>
        <begin position="413"/>
        <end position="437"/>
    </location>
</feature>
<dbReference type="InterPro" id="IPR019734">
    <property type="entry name" value="TPR_rpt"/>
</dbReference>
<protein>
    <submittedName>
        <fullName evidence="3">TPR repeat-containing protein</fullName>
    </submittedName>
</protein>
<dbReference type="SUPFAM" id="SSF48452">
    <property type="entry name" value="TPR-like"/>
    <property type="match status" value="1"/>
</dbReference>
<dbReference type="Gene3D" id="1.25.40.10">
    <property type="entry name" value="Tetratricopeptide repeat domain"/>
    <property type="match status" value="2"/>
</dbReference>
<dbReference type="Proteomes" id="UP000002630">
    <property type="component" value="Linkage Group LG03"/>
</dbReference>
<evidence type="ECO:0000256" key="2">
    <source>
        <dbReference type="SAM" id="SignalP"/>
    </source>
</evidence>
<dbReference type="AlphaFoldDB" id="D8LME0"/>
<dbReference type="SMART" id="SM00671">
    <property type="entry name" value="SEL1"/>
    <property type="match status" value="4"/>
</dbReference>
<feature type="chain" id="PRO_5003117340" evidence="2">
    <location>
        <begin position="32"/>
        <end position="625"/>
    </location>
</feature>
<name>D8LME0_ECTSI</name>
<dbReference type="InterPro" id="IPR015943">
    <property type="entry name" value="WD40/YVTN_repeat-like_dom_sf"/>
</dbReference>
<dbReference type="OrthoDB" id="186435at2759"/>
<organism evidence="3 4">
    <name type="scientific">Ectocarpus siliculosus</name>
    <name type="common">Brown alga</name>
    <name type="synonym">Conferva siliculosa</name>
    <dbReference type="NCBI Taxonomy" id="2880"/>
    <lineage>
        <taxon>Eukaryota</taxon>
        <taxon>Sar</taxon>
        <taxon>Stramenopiles</taxon>
        <taxon>Ochrophyta</taxon>
        <taxon>PX clade</taxon>
        <taxon>Phaeophyceae</taxon>
        <taxon>Ectocarpales</taxon>
        <taxon>Ectocarpaceae</taxon>
        <taxon>Ectocarpus</taxon>
    </lineage>
</organism>
<accession>D8LME0</accession>
<dbReference type="SUPFAM" id="SSF69322">
    <property type="entry name" value="Tricorn protease domain 2"/>
    <property type="match status" value="1"/>
</dbReference>
<dbReference type="SMART" id="SM00028">
    <property type="entry name" value="TPR"/>
    <property type="match status" value="4"/>
</dbReference>